<sequence>MTIAFAKETIQELHCVCDNCLTQWVRDLRVKSQKNSLALMAYPISNIIGIWKGQSLFNRTDGHGLVLNHEFNYCWGGGYRVPIPKEFLKPQGISLFTCTLLQYFVLIHEIFSLLLAPSEISQNNETFIQMVMDPLLLGLLLLICP</sequence>
<dbReference type="AlphaFoldDB" id="A0A444ZS07"/>
<dbReference type="Proteomes" id="UP000289738">
    <property type="component" value="Chromosome B03"/>
</dbReference>
<protein>
    <submittedName>
        <fullName evidence="1">Uncharacterized protein</fullName>
    </submittedName>
</protein>
<proteinExistence type="predicted"/>
<accession>A0A444ZS07</accession>
<gene>
    <name evidence="1" type="ORF">Ahy_B03g061789</name>
</gene>
<name>A0A444ZS07_ARAHY</name>
<keyword evidence="2" id="KW-1185">Reference proteome</keyword>
<evidence type="ECO:0000313" key="2">
    <source>
        <dbReference type="Proteomes" id="UP000289738"/>
    </source>
</evidence>
<comment type="caution">
    <text evidence="1">The sequence shown here is derived from an EMBL/GenBank/DDBJ whole genome shotgun (WGS) entry which is preliminary data.</text>
</comment>
<reference evidence="1 2" key="1">
    <citation type="submission" date="2019-01" db="EMBL/GenBank/DDBJ databases">
        <title>Sequencing of cultivated peanut Arachis hypogaea provides insights into genome evolution and oil improvement.</title>
        <authorList>
            <person name="Chen X."/>
        </authorList>
    </citation>
    <scope>NUCLEOTIDE SEQUENCE [LARGE SCALE GENOMIC DNA]</scope>
    <source>
        <strain evidence="2">cv. Fuhuasheng</strain>
        <tissue evidence="1">Leaves</tissue>
    </source>
</reference>
<evidence type="ECO:0000313" key="1">
    <source>
        <dbReference type="EMBL" id="RYR16965.1"/>
    </source>
</evidence>
<dbReference type="EMBL" id="SDMP01000013">
    <property type="protein sequence ID" value="RYR16965.1"/>
    <property type="molecule type" value="Genomic_DNA"/>
</dbReference>
<organism evidence="1 2">
    <name type="scientific">Arachis hypogaea</name>
    <name type="common">Peanut</name>
    <dbReference type="NCBI Taxonomy" id="3818"/>
    <lineage>
        <taxon>Eukaryota</taxon>
        <taxon>Viridiplantae</taxon>
        <taxon>Streptophyta</taxon>
        <taxon>Embryophyta</taxon>
        <taxon>Tracheophyta</taxon>
        <taxon>Spermatophyta</taxon>
        <taxon>Magnoliopsida</taxon>
        <taxon>eudicotyledons</taxon>
        <taxon>Gunneridae</taxon>
        <taxon>Pentapetalae</taxon>
        <taxon>rosids</taxon>
        <taxon>fabids</taxon>
        <taxon>Fabales</taxon>
        <taxon>Fabaceae</taxon>
        <taxon>Papilionoideae</taxon>
        <taxon>50 kb inversion clade</taxon>
        <taxon>dalbergioids sensu lato</taxon>
        <taxon>Dalbergieae</taxon>
        <taxon>Pterocarpus clade</taxon>
        <taxon>Arachis</taxon>
    </lineage>
</organism>